<organism evidence="2 4">
    <name type="scientific">Dreissena polymorpha</name>
    <name type="common">Zebra mussel</name>
    <name type="synonym">Mytilus polymorpha</name>
    <dbReference type="NCBI Taxonomy" id="45954"/>
    <lineage>
        <taxon>Eukaryota</taxon>
        <taxon>Metazoa</taxon>
        <taxon>Spiralia</taxon>
        <taxon>Lophotrochozoa</taxon>
        <taxon>Mollusca</taxon>
        <taxon>Bivalvia</taxon>
        <taxon>Autobranchia</taxon>
        <taxon>Heteroconchia</taxon>
        <taxon>Euheterodonta</taxon>
        <taxon>Imparidentia</taxon>
        <taxon>Neoheterodontei</taxon>
        <taxon>Myida</taxon>
        <taxon>Dreissenoidea</taxon>
        <taxon>Dreissenidae</taxon>
        <taxon>Dreissena</taxon>
    </lineage>
</organism>
<evidence type="ECO:0000313" key="4">
    <source>
        <dbReference type="Proteomes" id="UP000828390"/>
    </source>
</evidence>
<proteinExistence type="predicted"/>
<name>A0A9D4HRW7_DREPO</name>
<evidence type="ECO:0008006" key="5">
    <source>
        <dbReference type="Google" id="ProtNLM"/>
    </source>
</evidence>
<gene>
    <name evidence="2" type="ORF">DPMN_054746</name>
    <name evidence="3" type="ORF">DPMN_054884</name>
</gene>
<accession>A0A9D4HRW7</accession>
<reference evidence="2" key="2">
    <citation type="submission" date="2020-11" db="EMBL/GenBank/DDBJ databases">
        <authorList>
            <person name="McCartney M.A."/>
            <person name="Auch B."/>
            <person name="Kono T."/>
            <person name="Mallez S."/>
            <person name="Becker A."/>
            <person name="Gohl D.M."/>
            <person name="Silverstein K.A.T."/>
            <person name="Koren S."/>
            <person name="Bechman K.B."/>
            <person name="Herman A."/>
            <person name="Abrahante J.E."/>
            <person name="Garbe J."/>
        </authorList>
    </citation>
    <scope>NUCLEOTIDE SEQUENCE</scope>
    <source>
        <strain evidence="2">Duluth1</strain>
        <tissue evidence="2">Whole animal</tissue>
    </source>
</reference>
<keyword evidence="1" id="KW-0732">Signal</keyword>
<evidence type="ECO:0000313" key="3">
    <source>
        <dbReference type="EMBL" id="KAH3728921.1"/>
    </source>
</evidence>
<dbReference type="Proteomes" id="UP000828390">
    <property type="component" value="Unassembled WGS sequence"/>
</dbReference>
<dbReference type="EMBL" id="JAIWYP010000012">
    <property type="protein sequence ID" value="KAH3728785.1"/>
    <property type="molecule type" value="Genomic_DNA"/>
</dbReference>
<feature type="chain" id="PRO_5040097858" description="Secreted protein" evidence="1">
    <location>
        <begin position="16"/>
        <end position="60"/>
    </location>
</feature>
<protein>
    <recommendedName>
        <fullName evidence="5">Secreted protein</fullName>
    </recommendedName>
</protein>
<keyword evidence="4" id="KW-1185">Reference proteome</keyword>
<sequence length="60" mass="6394">MNMLASLAFLTAVFTTSMPSMKSPRPSETISSSWDVSGLPIDPCCFCLASSISLVACFKN</sequence>
<dbReference type="AlphaFoldDB" id="A0A9D4HRW7"/>
<feature type="signal peptide" evidence="1">
    <location>
        <begin position="1"/>
        <end position="15"/>
    </location>
</feature>
<dbReference type="EMBL" id="JAIWYP010000012">
    <property type="protein sequence ID" value="KAH3728921.1"/>
    <property type="molecule type" value="Genomic_DNA"/>
</dbReference>
<evidence type="ECO:0000256" key="1">
    <source>
        <dbReference type="SAM" id="SignalP"/>
    </source>
</evidence>
<reference evidence="2" key="1">
    <citation type="journal article" date="2019" name="bioRxiv">
        <title>The Genome of the Zebra Mussel, Dreissena polymorpha: A Resource for Invasive Species Research.</title>
        <authorList>
            <person name="McCartney M.A."/>
            <person name="Auch B."/>
            <person name="Kono T."/>
            <person name="Mallez S."/>
            <person name="Zhang Y."/>
            <person name="Obille A."/>
            <person name="Becker A."/>
            <person name="Abrahante J.E."/>
            <person name="Garbe J."/>
            <person name="Badalamenti J.P."/>
            <person name="Herman A."/>
            <person name="Mangelson H."/>
            <person name="Liachko I."/>
            <person name="Sullivan S."/>
            <person name="Sone E.D."/>
            <person name="Koren S."/>
            <person name="Silverstein K.A.T."/>
            <person name="Beckman K.B."/>
            <person name="Gohl D.M."/>
        </authorList>
    </citation>
    <scope>NUCLEOTIDE SEQUENCE</scope>
    <source>
        <strain evidence="2">Duluth1</strain>
        <tissue evidence="2">Whole animal</tissue>
    </source>
</reference>
<comment type="caution">
    <text evidence="2">The sequence shown here is derived from an EMBL/GenBank/DDBJ whole genome shotgun (WGS) entry which is preliminary data.</text>
</comment>
<evidence type="ECO:0000313" key="2">
    <source>
        <dbReference type="EMBL" id="KAH3728785.1"/>
    </source>
</evidence>